<name>A0A9P4GVU1_9PLEO</name>
<gene>
    <name evidence="1" type="ORF">EK21DRAFT_11246</name>
</gene>
<keyword evidence="2" id="KW-1185">Reference proteome</keyword>
<proteinExistence type="predicted"/>
<evidence type="ECO:0000313" key="2">
    <source>
        <dbReference type="Proteomes" id="UP000799777"/>
    </source>
</evidence>
<protein>
    <submittedName>
        <fullName evidence="1">Uncharacterized protein</fullName>
    </submittedName>
</protein>
<feature type="non-terminal residue" evidence="1">
    <location>
        <position position="1"/>
    </location>
</feature>
<evidence type="ECO:0000313" key="1">
    <source>
        <dbReference type="EMBL" id="KAF2022721.1"/>
    </source>
</evidence>
<accession>A0A9P4GVU1</accession>
<reference evidence="1" key="1">
    <citation type="journal article" date="2020" name="Stud. Mycol.">
        <title>101 Dothideomycetes genomes: a test case for predicting lifestyles and emergence of pathogens.</title>
        <authorList>
            <person name="Haridas S."/>
            <person name="Albert R."/>
            <person name="Binder M."/>
            <person name="Bloem J."/>
            <person name="Labutti K."/>
            <person name="Salamov A."/>
            <person name="Andreopoulos B."/>
            <person name="Baker S."/>
            <person name="Barry K."/>
            <person name="Bills G."/>
            <person name="Bluhm B."/>
            <person name="Cannon C."/>
            <person name="Castanera R."/>
            <person name="Culley D."/>
            <person name="Daum C."/>
            <person name="Ezra D."/>
            <person name="Gonzalez J."/>
            <person name="Henrissat B."/>
            <person name="Kuo A."/>
            <person name="Liang C."/>
            <person name="Lipzen A."/>
            <person name="Lutzoni F."/>
            <person name="Magnuson J."/>
            <person name="Mondo S."/>
            <person name="Nolan M."/>
            <person name="Ohm R."/>
            <person name="Pangilinan J."/>
            <person name="Park H.-J."/>
            <person name="Ramirez L."/>
            <person name="Alfaro M."/>
            <person name="Sun H."/>
            <person name="Tritt A."/>
            <person name="Yoshinaga Y."/>
            <person name="Zwiers L.-H."/>
            <person name="Turgeon B."/>
            <person name="Goodwin S."/>
            <person name="Spatafora J."/>
            <person name="Crous P."/>
            <person name="Grigoriev I."/>
        </authorList>
    </citation>
    <scope>NUCLEOTIDE SEQUENCE</scope>
    <source>
        <strain evidence="1">CBS 110217</strain>
    </source>
</reference>
<organism evidence="1 2">
    <name type="scientific">Setomelanomma holmii</name>
    <dbReference type="NCBI Taxonomy" id="210430"/>
    <lineage>
        <taxon>Eukaryota</taxon>
        <taxon>Fungi</taxon>
        <taxon>Dikarya</taxon>
        <taxon>Ascomycota</taxon>
        <taxon>Pezizomycotina</taxon>
        <taxon>Dothideomycetes</taxon>
        <taxon>Pleosporomycetidae</taxon>
        <taxon>Pleosporales</taxon>
        <taxon>Pleosporineae</taxon>
        <taxon>Phaeosphaeriaceae</taxon>
        <taxon>Setomelanomma</taxon>
    </lineage>
</organism>
<sequence length="50" mass="6001">PLFWAVGSYQQQPKQQVIIAPTHLHNLAIVCHFNLMRRKRFKWDNQSPRT</sequence>
<dbReference type="AlphaFoldDB" id="A0A9P4GVU1"/>
<dbReference type="Proteomes" id="UP000799777">
    <property type="component" value="Unassembled WGS sequence"/>
</dbReference>
<comment type="caution">
    <text evidence="1">The sequence shown here is derived from an EMBL/GenBank/DDBJ whole genome shotgun (WGS) entry which is preliminary data.</text>
</comment>
<feature type="non-terminal residue" evidence="1">
    <location>
        <position position="50"/>
    </location>
</feature>
<dbReference type="EMBL" id="ML978462">
    <property type="protein sequence ID" value="KAF2022721.1"/>
    <property type="molecule type" value="Genomic_DNA"/>
</dbReference>